<dbReference type="Proteomes" id="UP000249614">
    <property type="component" value="Unassembled WGS sequence"/>
</dbReference>
<dbReference type="EMBL" id="LXXM01000112">
    <property type="protein sequence ID" value="PZS93970.1"/>
    <property type="molecule type" value="Genomic_DNA"/>
</dbReference>
<evidence type="ECO:0000256" key="2">
    <source>
        <dbReference type="SAM" id="SignalP"/>
    </source>
</evidence>
<reference evidence="3 4" key="1">
    <citation type="submission" date="2016-05" db="EMBL/GenBank/DDBJ databases">
        <authorList>
            <person name="Lavstsen T."/>
            <person name="Jespersen J.S."/>
        </authorList>
    </citation>
    <scope>NUCLEOTIDE SEQUENCE [LARGE SCALE GENOMIC DNA]</scope>
    <source>
        <strain evidence="3 4">SM-5815</strain>
    </source>
</reference>
<feature type="chain" id="PRO_5016111057" description="DUF4124 domain-containing protein" evidence="2">
    <location>
        <begin position="21"/>
        <end position="131"/>
    </location>
</feature>
<accession>A0A2W6IE97</accession>
<organism evidence="3 4">
    <name type="scientific">Stenotrophomonas maltophilia</name>
    <name type="common">Pseudomonas maltophilia</name>
    <name type="synonym">Xanthomonas maltophilia</name>
    <dbReference type="NCBI Taxonomy" id="40324"/>
    <lineage>
        <taxon>Bacteria</taxon>
        <taxon>Pseudomonadati</taxon>
        <taxon>Pseudomonadota</taxon>
        <taxon>Gammaproteobacteria</taxon>
        <taxon>Lysobacterales</taxon>
        <taxon>Lysobacteraceae</taxon>
        <taxon>Stenotrophomonas</taxon>
        <taxon>Stenotrophomonas maltophilia group</taxon>
    </lineage>
</organism>
<feature type="region of interest" description="Disordered" evidence="1">
    <location>
        <begin position="51"/>
        <end position="73"/>
    </location>
</feature>
<evidence type="ECO:0000256" key="1">
    <source>
        <dbReference type="SAM" id="MobiDB-lite"/>
    </source>
</evidence>
<dbReference type="RefSeq" id="WP_111111935.1">
    <property type="nucleotide sequence ID" value="NZ_LXXM01000112.1"/>
</dbReference>
<comment type="caution">
    <text evidence="3">The sequence shown here is derived from an EMBL/GenBank/DDBJ whole genome shotgun (WGS) entry which is preliminary data.</text>
</comment>
<evidence type="ECO:0000313" key="3">
    <source>
        <dbReference type="EMBL" id="PZS93970.1"/>
    </source>
</evidence>
<keyword evidence="2" id="KW-0732">Signal</keyword>
<protein>
    <recommendedName>
        <fullName evidence="5">DUF4124 domain-containing protein</fullName>
    </recommendedName>
</protein>
<dbReference type="AlphaFoldDB" id="A0A2W6IE97"/>
<feature type="signal peptide" evidence="2">
    <location>
        <begin position="1"/>
        <end position="20"/>
    </location>
</feature>
<evidence type="ECO:0008006" key="5">
    <source>
        <dbReference type="Google" id="ProtNLM"/>
    </source>
</evidence>
<evidence type="ECO:0000313" key="4">
    <source>
        <dbReference type="Proteomes" id="UP000249614"/>
    </source>
</evidence>
<gene>
    <name evidence="3" type="ORF">A7X83_00250</name>
</gene>
<sequence length="131" mass="14692">MSRVRCSPLLCLLLAAAVHAQTNVYKCVDGPHPVYQQTPCQGHAEWRWEVPEEQSLSRGPVPKQARAGSGVLAPPRTVRSRRAQAALIPISTDPRACERARQHRGEVLARSKRLDFVQRRQLDDAVYDACR</sequence>
<name>A0A2W6IE97_STEMA</name>
<proteinExistence type="predicted"/>